<dbReference type="VEuPathDB" id="VectorBase:ISCP_028587"/>
<evidence type="ECO:0000313" key="5">
    <source>
        <dbReference type="EMBL" id="EEC02788.1"/>
    </source>
</evidence>
<organism>
    <name type="scientific">Ixodes scapularis</name>
    <name type="common">Black-legged tick</name>
    <name type="synonym">Deer tick</name>
    <dbReference type="NCBI Taxonomy" id="6945"/>
    <lineage>
        <taxon>Eukaryota</taxon>
        <taxon>Metazoa</taxon>
        <taxon>Ecdysozoa</taxon>
        <taxon>Arthropoda</taxon>
        <taxon>Chelicerata</taxon>
        <taxon>Arachnida</taxon>
        <taxon>Acari</taxon>
        <taxon>Parasitiformes</taxon>
        <taxon>Ixodida</taxon>
        <taxon>Ixodoidea</taxon>
        <taxon>Ixodidae</taxon>
        <taxon>Ixodinae</taxon>
        <taxon>Ixodes</taxon>
    </lineage>
</organism>
<evidence type="ECO:0000256" key="2">
    <source>
        <dbReference type="RuleBase" id="RU361185"/>
    </source>
</evidence>
<dbReference type="InterPro" id="IPR025887">
    <property type="entry name" value="Glyco_hydro_31_N_dom"/>
</dbReference>
<dbReference type="EMBL" id="ABJB010659425">
    <property type="status" value="NOT_ANNOTATED_CDS"/>
    <property type="molecule type" value="Genomic_DNA"/>
</dbReference>
<dbReference type="Pfam" id="PF13802">
    <property type="entry name" value="Gal_mutarotas_2"/>
    <property type="match status" value="1"/>
</dbReference>
<dbReference type="Gene3D" id="2.60.40.1760">
    <property type="entry name" value="glycosyl hydrolase (family 31)"/>
    <property type="match status" value="1"/>
</dbReference>
<dbReference type="EMBL" id="ABJB010101556">
    <property type="status" value="NOT_ANNOTATED_CDS"/>
    <property type="molecule type" value="Genomic_DNA"/>
</dbReference>
<dbReference type="VEuPathDB" id="VectorBase:ISCP_024585"/>
<dbReference type="PANTHER" id="PTHR22762">
    <property type="entry name" value="ALPHA-GLUCOSIDASE"/>
    <property type="match status" value="1"/>
</dbReference>
<evidence type="ECO:0000259" key="3">
    <source>
        <dbReference type="Pfam" id="PF01055"/>
    </source>
</evidence>
<dbReference type="EMBL" id="ABJB010562285">
    <property type="status" value="NOT_ANNOTATED_CDS"/>
    <property type="molecule type" value="Genomic_DNA"/>
</dbReference>
<dbReference type="EMBL" id="ABJB010500764">
    <property type="status" value="NOT_ANNOTATED_CDS"/>
    <property type="molecule type" value="Genomic_DNA"/>
</dbReference>
<dbReference type="Pfam" id="PF01055">
    <property type="entry name" value="Glyco_hydro_31_2nd"/>
    <property type="match status" value="2"/>
</dbReference>
<dbReference type="GO" id="GO:0030246">
    <property type="term" value="F:carbohydrate binding"/>
    <property type="evidence" value="ECO:0007669"/>
    <property type="project" value="InterPro"/>
</dbReference>
<dbReference type="InterPro" id="IPR013780">
    <property type="entry name" value="Glyco_hydro_b"/>
</dbReference>
<dbReference type="EMBL" id="ABJB010168496">
    <property type="status" value="NOT_ANNOTATED_CDS"/>
    <property type="molecule type" value="Genomic_DNA"/>
</dbReference>
<dbReference type="InterPro" id="IPR011013">
    <property type="entry name" value="Gal_mutarotase_sf_dom"/>
</dbReference>
<dbReference type="PaxDb" id="6945-B7P866"/>
<dbReference type="STRING" id="6945.B7P866"/>
<reference evidence="5 7" key="1">
    <citation type="submission" date="2008-03" db="EMBL/GenBank/DDBJ databases">
        <title>Annotation of Ixodes scapularis.</title>
        <authorList>
            <consortium name="Ixodes scapularis Genome Project Consortium"/>
            <person name="Caler E."/>
            <person name="Hannick L.I."/>
            <person name="Bidwell S."/>
            <person name="Joardar V."/>
            <person name="Thiagarajan M."/>
            <person name="Amedeo P."/>
            <person name="Galinsky K.J."/>
            <person name="Schobel S."/>
            <person name="Inman J."/>
            <person name="Hostetler J."/>
            <person name="Miller J."/>
            <person name="Hammond M."/>
            <person name="Megy K."/>
            <person name="Lawson D."/>
            <person name="Kodira C."/>
            <person name="Sutton G."/>
            <person name="Meyer J."/>
            <person name="Hill C.A."/>
            <person name="Birren B."/>
            <person name="Nene V."/>
            <person name="Collins F."/>
            <person name="Alarcon-Chaidez F."/>
            <person name="Wikel S."/>
            <person name="Strausberg R."/>
        </authorList>
    </citation>
    <scope>NUCLEOTIDE SEQUENCE [LARGE SCALE GENOMIC DNA]</scope>
    <source>
        <strain evidence="7">Wikel</strain>
        <strain evidence="5">Wikel colony</strain>
    </source>
</reference>
<dbReference type="EMBL" id="ABJB010609133">
    <property type="status" value="NOT_ANNOTATED_CDS"/>
    <property type="molecule type" value="Genomic_DNA"/>
</dbReference>
<protein>
    <submittedName>
        <fullName evidence="5 6">Soluble maltase-glucoamylase, putative</fullName>
        <ecNumber evidence="5">3.2.1.3</ecNumber>
    </submittedName>
</protein>
<keyword evidence="2 5" id="KW-0378">Hydrolase</keyword>
<dbReference type="GO" id="GO:0005975">
    <property type="term" value="P:carbohydrate metabolic process"/>
    <property type="evidence" value="ECO:0007669"/>
    <property type="project" value="InterPro"/>
</dbReference>
<dbReference type="OrthoDB" id="6498360at2759"/>
<dbReference type="AlphaFoldDB" id="B7P866"/>
<feature type="non-terminal residue" evidence="5">
    <location>
        <position position="1"/>
    </location>
</feature>
<keyword evidence="7" id="KW-1185">Reference proteome</keyword>
<accession>B7P866</accession>
<keyword evidence="2 5" id="KW-0326">Glycosidase</keyword>
<dbReference type="GO" id="GO:0004558">
    <property type="term" value="F:alpha-1,4-glucosidase activity"/>
    <property type="evidence" value="ECO:0000318"/>
    <property type="project" value="GO_Central"/>
</dbReference>
<dbReference type="EnsemblMetazoa" id="ISCW003049-RA">
    <property type="protein sequence ID" value="ISCW003049-PA"/>
    <property type="gene ID" value="ISCW003049"/>
</dbReference>
<proteinExistence type="inferred from homology"/>
<dbReference type="EMBL" id="ABJB010883781">
    <property type="status" value="NOT_ANNOTATED_CDS"/>
    <property type="molecule type" value="Genomic_DNA"/>
</dbReference>
<feature type="domain" description="Glycoside hydrolase family 31 TIM barrel" evidence="3">
    <location>
        <begin position="5"/>
        <end position="66"/>
    </location>
</feature>
<dbReference type="EMBL" id="ABJB010492827">
    <property type="status" value="NOT_ANNOTATED_CDS"/>
    <property type="molecule type" value="Genomic_DNA"/>
</dbReference>
<gene>
    <name evidence="5" type="ORF">IscW_ISCW003049</name>
</gene>
<dbReference type="EC" id="3.2.1.3" evidence="5"/>
<dbReference type="InterPro" id="IPR000322">
    <property type="entry name" value="Glyco_hydro_31_TIM"/>
</dbReference>
<dbReference type="HOGENOM" id="CLU_498393_0_0_1"/>
<evidence type="ECO:0000256" key="1">
    <source>
        <dbReference type="ARBA" id="ARBA00007806"/>
    </source>
</evidence>
<dbReference type="Gene3D" id="2.60.40.1180">
    <property type="entry name" value="Golgi alpha-mannosidase II"/>
    <property type="match status" value="1"/>
</dbReference>
<comment type="similarity">
    <text evidence="1 2">Belongs to the glycosyl hydrolase 31 family.</text>
</comment>
<dbReference type="EMBL" id="ABJB010094857">
    <property type="status" value="NOT_ANNOTATED_CDS"/>
    <property type="molecule type" value="Genomic_DNA"/>
</dbReference>
<dbReference type="Gene3D" id="3.20.20.80">
    <property type="entry name" value="Glycosidases"/>
    <property type="match status" value="2"/>
</dbReference>
<dbReference type="InterPro" id="IPR017853">
    <property type="entry name" value="GH"/>
</dbReference>
<name>B7P866_IXOSC</name>
<sequence>LIGRPFLPPYWALGFQLSKFGYDSLKNLKLVVSRNREARIPMDVQHLDIDYMDGCKTFTVDNDTYGVMERKEDCESALCLWRESEGHLPKCFQPKDAYGYSISGLDSPINATHVAFNLSHEKSSYSPFPESAIDVVRFQLIKYNDYIVRFKLSSATESRYEVPVQETFDLLRRPQNISDPRYVFETGLTPNGYFKFSIRRKGTHTNLIDTGIGGLIMTNQFLQFATYLPSTNFYGFGEHAHDTLRHHFRFNTVAMFARDESPKESANLYGVHPFYMCIEEGGKAHGLFMLNSNAMEYTLLRAPALRLTTIGGVLDFFLFVGDSPTHVAQLYSDLIGRPFLPPYWALGFQLSKFGYDSLKNLKLIVSRNREARIPMNAPFPSTGEYMILDDVTLSTKTPLYVRAGSVIPTQKPGMSTRDSRKKPFTLLVYPEEGSATGQLFWDDGVSKRTVELNRYDYFVFHVKRCRLTISKTHTNVEPLLVTLEKIVVMSAFVPTRLYVDGKNRKEAIGKMSDEAFKLTVQLELHDLRRVHVIEWTTESQNGTECPK</sequence>
<feature type="domain" description="Glycoside hydrolase family 31 N-terminal" evidence="4">
    <location>
        <begin position="228"/>
        <end position="295"/>
    </location>
</feature>
<dbReference type="CDD" id="cd14752">
    <property type="entry name" value="GH31_N"/>
    <property type="match status" value="1"/>
</dbReference>
<evidence type="ECO:0000259" key="4">
    <source>
        <dbReference type="Pfam" id="PF13802"/>
    </source>
</evidence>
<feature type="domain" description="Glycoside hydrolase family 31 TIM barrel" evidence="3">
    <location>
        <begin position="338"/>
        <end position="376"/>
    </location>
</feature>
<reference evidence="6" key="2">
    <citation type="submission" date="2020-05" db="UniProtKB">
        <authorList>
            <consortium name="EnsemblMetazoa"/>
        </authorList>
    </citation>
    <scope>IDENTIFICATION</scope>
    <source>
        <strain evidence="6">wikel</strain>
    </source>
</reference>
<dbReference type="PANTHER" id="PTHR22762:SF131">
    <property type="entry name" value="GLYCOSIDE HYDROLASE FAMILY 31 N-TERMINAL DOMAIN-CONTAINING PROTEIN"/>
    <property type="match status" value="1"/>
</dbReference>
<evidence type="ECO:0000313" key="7">
    <source>
        <dbReference type="Proteomes" id="UP000001555"/>
    </source>
</evidence>
<evidence type="ECO:0000313" key="6">
    <source>
        <dbReference type="EnsemblMetazoa" id="ISCW003049-PA"/>
    </source>
</evidence>
<dbReference type="SUPFAM" id="SSF51445">
    <property type="entry name" value="(Trans)glycosidases"/>
    <property type="match status" value="1"/>
</dbReference>
<dbReference type="VEuPathDB" id="VectorBase:ISCW003049"/>
<dbReference type="VEuPathDB" id="VectorBase:ISCI003049"/>
<dbReference type="EMBL" id="DS656347">
    <property type="protein sequence ID" value="EEC02788.1"/>
    <property type="molecule type" value="Genomic_DNA"/>
</dbReference>
<dbReference type="Proteomes" id="UP000001555">
    <property type="component" value="Unassembled WGS sequence"/>
</dbReference>
<dbReference type="SUPFAM" id="SSF74650">
    <property type="entry name" value="Galactose mutarotase-like"/>
    <property type="match status" value="1"/>
</dbReference>
<dbReference type="EMBL" id="ABJB010995792">
    <property type="status" value="NOT_ANNOTATED_CDS"/>
    <property type="molecule type" value="Genomic_DNA"/>
</dbReference>
<dbReference type="GO" id="GO:0004339">
    <property type="term" value="F:glucan 1,4-alpha-glucosidase activity"/>
    <property type="evidence" value="ECO:0007669"/>
    <property type="project" value="UniProtKB-EC"/>
</dbReference>